<reference evidence="2" key="1">
    <citation type="submission" date="2023-03" db="EMBL/GenBank/DDBJ databases">
        <title>Chromosome-scale reference genome and RAD-based genetic map of yellow starthistle (Centaurea solstitialis) reveal putative structural variation and QTLs associated with invader traits.</title>
        <authorList>
            <person name="Reatini B."/>
            <person name="Cang F.A."/>
            <person name="Jiang Q."/>
            <person name="Mckibben M.T.W."/>
            <person name="Barker M.S."/>
            <person name="Rieseberg L.H."/>
            <person name="Dlugosch K.M."/>
        </authorList>
    </citation>
    <scope>NUCLEOTIDE SEQUENCE</scope>
    <source>
        <strain evidence="2">CAN-66</strain>
        <tissue evidence="2">Leaf</tissue>
    </source>
</reference>
<feature type="transmembrane region" description="Helical" evidence="1">
    <location>
        <begin position="70"/>
        <end position="90"/>
    </location>
</feature>
<dbReference type="AlphaFoldDB" id="A0AA38TA19"/>
<gene>
    <name evidence="2" type="ORF">OSB04_020115</name>
</gene>
<accession>A0AA38TA19</accession>
<evidence type="ECO:0000256" key="1">
    <source>
        <dbReference type="SAM" id="Phobius"/>
    </source>
</evidence>
<dbReference type="EMBL" id="JARYMX010000005">
    <property type="protein sequence ID" value="KAJ9547572.1"/>
    <property type="molecule type" value="Genomic_DNA"/>
</dbReference>
<name>A0AA38TA19_9ASTR</name>
<dbReference type="Proteomes" id="UP001172457">
    <property type="component" value="Chromosome 5"/>
</dbReference>
<keyword evidence="1" id="KW-0472">Membrane</keyword>
<sequence>MAFGGLEKLYVSPTLRAQGPTARLYKDGGVKTVVTGRDIVLPAELARGIEEKAAEKGPYMAMAEIPKDNFLAIINILLLFCVIFGAFCHWRSGIEEGKGVQRGCGRQRTRN</sequence>
<comment type="caution">
    <text evidence="2">The sequence shown here is derived from an EMBL/GenBank/DDBJ whole genome shotgun (WGS) entry which is preliminary data.</text>
</comment>
<protein>
    <submittedName>
        <fullName evidence="2">Uncharacterized protein</fullName>
    </submittedName>
</protein>
<keyword evidence="1" id="KW-1133">Transmembrane helix</keyword>
<keyword evidence="1" id="KW-0812">Transmembrane</keyword>
<organism evidence="2 3">
    <name type="scientific">Centaurea solstitialis</name>
    <name type="common">yellow star-thistle</name>
    <dbReference type="NCBI Taxonomy" id="347529"/>
    <lineage>
        <taxon>Eukaryota</taxon>
        <taxon>Viridiplantae</taxon>
        <taxon>Streptophyta</taxon>
        <taxon>Embryophyta</taxon>
        <taxon>Tracheophyta</taxon>
        <taxon>Spermatophyta</taxon>
        <taxon>Magnoliopsida</taxon>
        <taxon>eudicotyledons</taxon>
        <taxon>Gunneridae</taxon>
        <taxon>Pentapetalae</taxon>
        <taxon>asterids</taxon>
        <taxon>campanulids</taxon>
        <taxon>Asterales</taxon>
        <taxon>Asteraceae</taxon>
        <taxon>Carduoideae</taxon>
        <taxon>Cardueae</taxon>
        <taxon>Centaureinae</taxon>
        <taxon>Centaurea</taxon>
    </lineage>
</organism>
<proteinExistence type="predicted"/>
<evidence type="ECO:0000313" key="2">
    <source>
        <dbReference type="EMBL" id="KAJ9547572.1"/>
    </source>
</evidence>
<evidence type="ECO:0000313" key="3">
    <source>
        <dbReference type="Proteomes" id="UP001172457"/>
    </source>
</evidence>
<keyword evidence="3" id="KW-1185">Reference proteome</keyword>